<keyword evidence="3" id="KW-0808">Transferase</keyword>
<dbReference type="GeneID" id="55994937"/>
<keyword evidence="5" id="KW-0128">Catecholamine metabolism</keyword>
<sequence length="277" mass="30928">MSPRRTAHKFVPEPLSWCLDGRETDLLHYVFSRPDLEDLRGSPAKVLRAIDDYSEKYKYLMNIGPTKGENISGLIAANKPSVMIELGGYVGYSAIRFADAVRANGGKKYLSLEVNPEMAAISTILVELAGLRDFVRIMIGPSDESLVRLIRDEKKMSSVEFVFIDHWQELYLPDLQLLEGLDVLKPGVSTLVADNMRLSGSLDYQAWLRASPEEKREMNKTRVGRSKLKRKQPDSASGHWPGLGNPNLIYETSTKIFDLGSVQDGVEITKVVGEDSP</sequence>
<dbReference type="InterPro" id="IPR002935">
    <property type="entry name" value="SAM_O-MeTrfase"/>
</dbReference>
<name>A0A7H8R3P5_TALRU</name>
<evidence type="ECO:0000256" key="5">
    <source>
        <dbReference type="ARBA" id="ARBA00022939"/>
    </source>
</evidence>
<dbReference type="PROSITE" id="PS51682">
    <property type="entry name" value="SAM_OMT_I"/>
    <property type="match status" value="1"/>
</dbReference>
<dbReference type="OrthoDB" id="186626at2759"/>
<dbReference type="Proteomes" id="UP000509510">
    <property type="component" value="Chromosome IV"/>
</dbReference>
<evidence type="ECO:0000256" key="7">
    <source>
        <dbReference type="SAM" id="MobiDB-lite"/>
    </source>
</evidence>
<dbReference type="RefSeq" id="XP_035346478.1">
    <property type="nucleotide sequence ID" value="XM_035490585.1"/>
</dbReference>
<keyword evidence="9" id="KW-1185">Reference proteome</keyword>
<keyword evidence="2" id="KW-0489">Methyltransferase</keyword>
<evidence type="ECO:0000256" key="3">
    <source>
        <dbReference type="ARBA" id="ARBA00022679"/>
    </source>
</evidence>
<protein>
    <recommendedName>
        <fullName evidence="1">catechol O-methyltransferase</fullName>
        <ecNumber evidence="1">2.1.1.6</ecNumber>
    </recommendedName>
</protein>
<evidence type="ECO:0000313" key="9">
    <source>
        <dbReference type="Proteomes" id="UP000509510"/>
    </source>
</evidence>
<evidence type="ECO:0000256" key="6">
    <source>
        <dbReference type="ARBA" id="ARBA00023453"/>
    </source>
</evidence>
<dbReference type="GO" id="GO:0008171">
    <property type="term" value="F:O-methyltransferase activity"/>
    <property type="evidence" value="ECO:0007669"/>
    <property type="project" value="InterPro"/>
</dbReference>
<dbReference type="GO" id="GO:0006584">
    <property type="term" value="P:catecholamine metabolic process"/>
    <property type="evidence" value="ECO:0007669"/>
    <property type="project" value="UniProtKB-KW"/>
</dbReference>
<reference evidence="9" key="1">
    <citation type="submission" date="2020-06" db="EMBL/GenBank/DDBJ databases">
        <title>A chromosome-scale genome assembly of Talaromyces rugulosus W13939.</title>
        <authorList>
            <person name="Wang B."/>
            <person name="Guo L."/>
            <person name="Ye K."/>
            <person name="Wang L."/>
        </authorList>
    </citation>
    <scope>NUCLEOTIDE SEQUENCE [LARGE SCALE GENOMIC DNA]</scope>
    <source>
        <strain evidence="9">W13939</strain>
    </source>
</reference>
<dbReference type="KEGG" id="trg:TRUGW13939_07444"/>
<evidence type="ECO:0000256" key="2">
    <source>
        <dbReference type="ARBA" id="ARBA00022603"/>
    </source>
</evidence>
<dbReference type="AlphaFoldDB" id="A0A7H8R3P5"/>
<feature type="region of interest" description="Disordered" evidence="7">
    <location>
        <begin position="213"/>
        <end position="246"/>
    </location>
</feature>
<dbReference type="InterPro" id="IPR029063">
    <property type="entry name" value="SAM-dependent_MTases_sf"/>
</dbReference>
<evidence type="ECO:0000256" key="4">
    <source>
        <dbReference type="ARBA" id="ARBA00022691"/>
    </source>
</evidence>
<dbReference type="EC" id="2.1.1.6" evidence="1"/>
<keyword evidence="4" id="KW-0949">S-adenosyl-L-methionine</keyword>
<dbReference type="PANTHER" id="PTHR43836">
    <property type="entry name" value="CATECHOL O-METHYLTRANSFERASE 1-RELATED"/>
    <property type="match status" value="1"/>
</dbReference>
<accession>A0A7H8R3P5</accession>
<dbReference type="Gene3D" id="3.40.50.150">
    <property type="entry name" value="Vaccinia Virus protein VP39"/>
    <property type="match status" value="1"/>
</dbReference>
<proteinExistence type="inferred from homology"/>
<evidence type="ECO:0000313" key="8">
    <source>
        <dbReference type="EMBL" id="QKX60301.1"/>
    </source>
</evidence>
<dbReference type="PANTHER" id="PTHR43836:SF2">
    <property type="entry name" value="CATECHOL O-METHYLTRANSFERASE 1-RELATED"/>
    <property type="match status" value="1"/>
</dbReference>
<dbReference type="SUPFAM" id="SSF53335">
    <property type="entry name" value="S-adenosyl-L-methionine-dependent methyltransferases"/>
    <property type="match status" value="1"/>
</dbReference>
<organism evidence="8 9">
    <name type="scientific">Talaromyces rugulosus</name>
    <name type="common">Penicillium rugulosum</name>
    <dbReference type="NCBI Taxonomy" id="121627"/>
    <lineage>
        <taxon>Eukaryota</taxon>
        <taxon>Fungi</taxon>
        <taxon>Dikarya</taxon>
        <taxon>Ascomycota</taxon>
        <taxon>Pezizomycotina</taxon>
        <taxon>Eurotiomycetes</taxon>
        <taxon>Eurotiomycetidae</taxon>
        <taxon>Eurotiales</taxon>
        <taxon>Trichocomaceae</taxon>
        <taxon>Talaromyces</taxon>
        <taxon>Talaromyces sect. Islandici</taxon>
    </lineage>
</organism>
<dbReference type="EMBL" id="CP055901">
    <property type="protein sequence ID" value="QKX60301.1"/>
    <property type="molecule type" value="Genomic_DNA"/>
</dbReference>
<comment type="similarity">
    <text evidence="6">Belongs to the class I-like SAM-binding methyltransferase superfamily. Cation-dependent O-methyltransferase family.</text>
</comment>
<gene>
    <name evidence="8" type="ORF">TRUGW13939_07444</name>
</gene>
<dbReference type="Pfam" id="PF01596">
    <property type="entry name" value="Methyltransf_3"/>
    <property type="match status" value="1"/>
</dbReference>
<evidence type="ECO:0000256" key="1">
    <source>
        <dbReference type="ARBA" id="ARBA00012880"/>
    </source>
</evidence>
<dbReference type="GO" id="GO:0032259">
    <property type="term" value="P:methylation"/>
    <property type="evidence" value="ECO:0007669"/>
    <property type="project" value="UniProtKB-KW"/>
</dbReference>